<dbReference type="Gene3D" id="2.40.380.10">
    <property type="entry name" value="FomD-like"/>
    <property type="match status" value="1"/>
</dbReference>
<reference evidence="3 4" key="1">
    <citation type="submission" date="2020-11" db="EMBL/GenBank/DDBJ databases">
        <title>Genomic insight of Alicyclobacillus mali FL 18 reveals a new arsenic-resistant strain, with potential in environmental biotechnology.</title>
        <authorList>
            <person name="Fiorentino G."/>
            <person name="Gallo G."/>
            <person name="Aulitto M."/>
        </authorList>
    </citation>
    <scope>NUCLEOTIDE SEQUENCE [LARGE SCALE GENOMIC DNA]</scope>
    <source>
        <strain evidence="3 4">FL 18</strain>
    </source>
</reference>
<dbReference type="PANTHER" id="PTHR39159">
    <property type="match status" value="1"/>
</dbReference>
<dbReference type="EMBL" id="JADPKZ010000045">
    <property type="protein sequence ID" value="MBF8378524.1"/>
    <property type="molecule type" value="Genomic_DNA"/>
</dbReference>
<name>A0ABS0F5F9_9BACL</name>
<feature type="domain" description="DUF402" evidence="2">
    <location>
        <begin position="9"/>
        <end position="136"/>
    </location>
</feature>
<dbReference type="PANTHER" id="PTHR39159:SF1">
    <property type="entry name" value="UPF0374 PROTEIN YGAC"/>
    <property type="match status" value="1"/>
</dbReference>
<dbReference type="Pfam" id="PF04167">
    <property type="entry name" value="DUF402"/>
    <property type="match status" value="1"/>
</dbReference>
<accession>A0ABS0F5F9</accession>
<dbReference type="RefSeq" id="WP_195867992.1">
    <property type="nucleotide sequence ID" value="NZ_JADPKZ010000045.1"/>
</dbReference>
<evidence type="ECO:0000313" key="3">
    <source>
        <dbReference type="EMBL" id="MBF8378524.1"/>
    </source>
</evidence>
<comment type="caution">
    <text evidence="3">The sequence shown here is derived from an EMBL/GenBank/DDBJ whole genome shotgun (WGS) entry which is preliminary data.</text>
</comment>
<dbReference type="InterPro" id="IPR050212">
    <property type="entry name" value="Ntdp-like"/>
</dbReference>
<dbReference type="InterPro" id="IPR035930">
    <property type="entry name" value="FomD-like_sf"/>
</dbReference>
<evidence type="ECO:0000259" key="2">
    <source>
        <dbReference type="Pfam" id="PF04167"/>
    </source>
</evidence>
<organism evidence="3 4">
    <name type="scientific">Alicyclobacillus mali</name>
    <name type="common">ex Roth et al. 2021</name>
    <dbReference type="NCBI Taxonomy" id="1123961"/>
    <lineage>
        <taxon>Bacteria</taxon>
        <taxon>Bacillati</taxon>
        <taxon>Bacillota</taxon>
        <taxon>Bacilli</taxon>
        <taxon>Bacillales</taxon>
        <taxon>Alicyclobacillaceae</taxon>
        <taxon>Alicyclobacillus</taxon>
    </lineage>
</organism>
<sequence length="166" mass="18772">MRLISLRSDGTVHRRWSAAEPGRFGGWWIPPGTPVEDDGGSWSSPYPVAAIAWPKAWFQVFVLLKPDSTDYYVNICTPPCIGADVVWIDLDLDVRVEGGRVWVADEDEFQMRSRGYPRAWCTAAQQAVVDVQHAVKFGAHPFRPSYADALRAEWMLRSRPGRTVLR</sequence>
<dbReference type="Proteomes" id="UP000642910">
    <property type="component" value="Unassembled WGS sequence"/>
</dbReference>
<dbReference type="InterPro" id="IPR007295">
    <property type="entry name" value="DUF402"/>
</dbReference>
<keyword evidence="1" id="KW-0378">Hydrolase</keyword>
<evidence type="ECO:0000256" key="1">
    <source>
        <dbReference type="ARBA" id="ARBA00022801"/>
    </source>
</evidence>
<gene>
    <name evidence="3" type="ORF">IW967_11735</name>
</gene>
<dbReference type="SUPFAM" id="SSF159234">
    <property type="entry name" value="FomD-like"/>
    <property type="match status" value="1"/>
</dbReference>
<keyword evidence="4" id="KW-1185">Reference proteome</keyword>
<protein>
    <submittedName>
        <fullName evidence="3">DUF402 domain-containing protein</fullName>
    </submittedName>
</protein>
<evidence type="ECO:0000313" key="4">
    <source>
        <dbReference type="Proteomes" id="UP000642910"/>
    </source>
</evidence>
<proteinExistence type="predicted"/>